<evidence type="ECO:0000256" key="15">
    <source>
        <dbReference type="ARBA" id="ARBA00023170"/>
    </source>
</evidence>
<dbReference type="SUPFAM" id="SSF55781">
    <property type="entry name" value="GAF domain-like"/>
    <property type="match status" value="2"/>
</dbReference>
<evidence type="ECO:0000256" key="8">
    <source>
        <dbReference type="ARBA" id="ARBA00022679"/>
    </source>
</evidence>
<evidence type="ECO:0000256" key="3">
    <source>
        <dbReference type="ARBA" id="ARBA00022543"/>
    </source>
</evidence>
<organism evidence="19 20">
    <name type="scientific">Sphingomonas lycopersici</name>
    <dbReference type="NCBI Taxonomy" id="2951807"/>
    <lineage>
        <taxon>Bacteria</taxon>
        <taxon>Pseudomonadati</taxon>
        <taxon>Pseudomonadota</taxon>
        <taxon>Alphaproteobacteria</taxon>
        <taxon>Sphingomonadales</taxon>
        <taxon>Sphingomonadaceae</taxon>
        <taxon>Sphingomonas</taxon>
    </lineage>
</organism>
<keyword evidence="10" id="KW-0547">Nucleotide-binding</keyword>
<dbReference type="NCBIfam" id="TIGR00229">
    <property type="entry name" value="sensory_box"/>
    <property type="match status" value="3"/>
</dbReference>
<feature type="domain" description="PAC" evidence="18">
    <location>
        <begin position="434"/>
        <end position="486"/>
    </location>
</feature>
<dbReference type="EMBL" id="JANFAV010000018">
    <property type="protein sequence ID" value="MCW6537041.1"/>
    <property type="molecule type" value="Genomic_DNA"/>
</dbReference>
<gene>
    <name evidence="19" type="ORF">NEE01_19860</name>
</gene>
<dbReference type="InterPro" id="IPR000014">
    <property type="entry name" value="PAS"/>
</dbReference>
<dbReference type="PROSITE" id="PS50112">
    <property type="entry name" value="PAS"/>
    <property type="match status" value="2"/>
</dbReference>
<comment type="caution">
    <text evidence="19">The sequence shown here is derived from an EMBL/GenBank/DDBJ whole genome shotgun (WGS) entry which is preliminary data.</text>
</comment>
<keyword evidence="5" id="KW-0716">Sensory transduction</keyword>
<dbReference type="PROSITE" id="PS50113">
    <property type="entry name" value="PAC"/>
    <property type="match status" value="2"/>
</dbReference>
<dbReference type="Pfam" id="PF01590">
    <property type="entry name" value="GAF"/>
    <property type="match status" value="2"/>
</dbReference>
<proteinExistence type="predicted"/>
<dbReference type="Gene3D" id="3.30.450.40">
    <property type="match status" value="2"/>
</dbReference>
<keyword evidence="6" id="KW-0285">Flavoprotein</keyword>
<feature type="compositionally biased region" description="Basic and acidic residues" evidence="16">
    <location>
        <begin position="935"/>
        <end position="974"/>
    </location>
</feature>
<evidence type="ECO:0000256" key="7">
    <source>
        <dbReference type="ARBA" id="ARBA00022643"/>
    </source>
</evidence>
<keyword evidence="14" id="KW-0843">Virulence</keyword>
<dbReference type="PANTHER" id="PTHR41523:SF7">
    <property type="entry name" value="HISTIDINE KINASE"/>
    <property type="match status" value="1"/>
</dbReference>
<keyword evidence="7" id="KW-0288">FMN</keyword>
<evidence type="ECO:0000259" key="17">
    <source>
        <dbReference type="PROSITE" id="PS50112"/>
    </source>
</evidence>
<dbReference type="FunFam" id="3.30.450.20:FF:000099">
    <property type="entry name" value="Sensory box sensor histidine kinase"/>
    <property type="match status" value="1"/>
</dbReference>
<dbReference type="Gene3D" id="3.30.565.10">
    <property type="entry name" value="Histidine kinase-like ATPase, C-terminal domain"/>
    <property type="match status" value="1"/>
</dbReference>
<evidence type="ECO:0000256" key="2">
    <source>
        <dbReference type="ARBA" id="ARBA00012438"/>
    </source>
</evidence>
<keyword evidence="9" id="KW-0677">Repeat</keyword>
<dbReference type="Pfam" id="PF07536">
    <property type="entry name" value="HWE_HK"/>
    <property type="match status" value="1"/>
</dbReference>
<evidence type="ECO:0000256" key="11">
    <source>
        <dbReference type="ARBA" id="ARBA00022777"/>
    </source>
</evidence>
<dbReference type="InterPro" id="IPR036890">
    <property type="entry name" value="HATPase_C_sf"/>
</dbReference>
<keyword evidence="4" id="KW-0597">Phosphoprotein</keyword>
<keyword evidence="11" id="KW-0418">Kinase</keyword>
<evidence type="ECO:0000256" key="10">
    <source>
        <dbReference type="ARBA" id="ARBA00022741"/>
    </source>
</evidence>
<evidence type="ECO:0000256" key="9">
    <source>
        <dbReference type="ARBA" id="ARBA00022737"/>
    </source>
</evidence>
<dbReference type="SMART" id="SM00086">
    <property type="entry name" value="PAC"/>
    <property type="match status" value="3"/>
</dbReference>
<dbReference type="InterPro" id="IPR013655">
    <property type="entry name" value="PAS_fold_3"/>
</dbReference>
<dbReference type="RefSeq" id="WP_265270919.1">
    <property type="nucleotide sequence ID" value="NZ_JANFAV010000018.1"/>
</dbReference>
<dbReference type="PANTHER" id="PTHR41523">
    <property type="entry name" value="TWO-COMPONENT SYSTEM SENSOR PROTEIN"/>
    <property type="match status" value="1"/>
</dbReference>
<dbReference type="InterPro" id="IPR029016">
    <property type="entry name" value="GAF-like_dom_sf"/>
</dbReference>
<keyword evidence="12" id="KW-0067">ATP-binding</keyword>
<evidence type="ECO:0000256" key="1">
    <source>
        <dbReference type="ARBA" id="ARBA00000085"/>
    </source>
</evidence>
<feature type="compositionally biased region" description="Basic and acidic residues" evidence="16">
    <location>
        <begin position="914"/>
        <end position="928"/>
    </location>
</feature>
<evidence type="ECO:0000256" key="16">
    <source>
        <dbReference type="SAM" id="MobiDB-lite"/>
    </source>
</evidence>
<feature type="domain" description="PAS" evidence="17">
    <location>
        <begin position="611"/>
        <end position="681"/>
    </location>
</feature>
<reference evidence="19" key="1">
    <citation type="submission" date="2022-06" db="EMBL/GenBank/DDBJ databases">
        <title>Sphingomonas sp. nov. isolated from rhizosphere soil of tomato.</title>
        <authorList>
            <person name="Dong H."/>
            <person name="Gao R."/>
        </authorList>
    </citation>
    <scope>NUCLEOTIDE SEQUENCE</scope>
    <source>
        <strain evidence="19">MMSM24</strain>
    </source>
</reference>
<protein>
    <recommendedName>
        <fullName evidence="2">histidine kinase</fullName>
        <ecNumber evidence="2">2.7.13.3</ecNumber>
    </recommendedName>
</protein>
<dbReference type="InterPro" id="IPR011102">
    <property type="entry name" value="Sig_transdc_His_kinase_HWE"/>
</dbReference>
<dbReference type="SMART" id="SM00911">
    <property type="entry name" value="HWE_HK"/>
    <property type="match status" value="1"/>
</dbReference>
<evidence type="ECO:0000256" key="6">
    <source>
        <dbReference type="ARBA" id="ARBA00022630"/>
    </source>
</evidence>
<dbReference type="Pfam" id="PF08447">
    <property type="entry name" value="PAS_3"/>
    <property type="match status" value="2"/>
</dbReference>
<feature type="domain" description="PAS" evidence="17">
    <location>
        <begin position="487"/>
        <end position="562"/>
    </location>
</feature>
<dbReference type="GO" id="GO:0005524">
    <property type="term" value="F:ATP binding"/>
    <property type="evidence" value="ECO:0007669"/>
    <property type="project" value="UniProtKB-KW"/>
</dbReference>
<evidence type="ECO:0000259" key="18">
    <source>
        <dbReference type="PROSITE" id="PS50113"/>
    </source>
</evidence>
<accession>A0AA41ZI13</accession>
<dbReference type="CDD" id="cd00130">
    <property type="entry name" value="PAS"/>
    <property type="match status" value="2"/>
</dbReference>
<dbReference type="InterPro" id="IPR035965">
    <property type="entry name" value="PAS-like_dom_sf"/>
</dbReference>
<dbReference type="SUPFAM" id="SSF55785">
    <property type="entry name" value="PYP-like sensor domain (PAS domain)"/>
    <property type="match status" value="3"/>
</dbReference>
<evidence type="ECO:0000256" key="12">
    <source>
        <dbReference type="ARBA" id="ARBA00022840"/>
    </source>
</evidence>
<dbReference type="EC" id="2.7.13.3" evidence="2"/>
<evidence type="ECO:0000256" key="4">
    <source>
        <dbReference type="ARBA" id="ARBA00022553"/>
    </source>
</evidence>
<evidence type="ECO:0000313" key="19">
    <source>
        <dbReference type="EMBL" id="MCW6537041.1"/>
    </source>
</evidence>
<dbReference type="Proteomes" id="UP001165565">
    <property type="component" value="Unassembled WGS sequence"/>
</dbReference>
<comment type="catalytic activity">
    <reaction evidence="1">
        <text>ATP + protein L-histidine = ADP + protein N-phospho-L-histidine.</text>
        <dbReference type="EC" id="2.7.13.3"/>
    </reaction>
</comment>
<feature type="region of interest" description="Disordered" evidence="16">
    <location>
        <begin position="913"/>
        <end position="992"/>
    </location>
</feature>
<keyword evidence="15" id="KW-0675">Receptor</keyword>
<dbReference type="SMART" id="SM00091">
    <property type="entry name" value="PAS"/>
    <property type="match status" value="3"/>
</dbReference>
<dbReference type="SMART" id="SM00065">
    <property type="entry name" value="GAF"/>
    <property type="match status" value="2"/>
</dbReference>
<dbReference type="InterPro" id="IPR001610">
    <property type="entry name" value="PAC"/>
</dbReference>
<evidence type="ECO:0000256" key="13">
    <source>
        <dbReference type="ARBA" id="ARBA00022991"/>
    </source>
</evidence>
<dbReference type="InterPro" id="IPR003018">
    <property type="entry name" value="GAF"/>
</dbReference>
<feature type="domain" description="PAC" evidence="18">
    <location>
        <begin position="564"/>
        <end position="617"/>
    </location>
</feature>
<evidence type="ECO:0000256" key="5">
    <source>
        <dbReference type="ARBA" id="ARBA00022606"/>
    </source>
</evidence>
<dbReference type="GO" id="GO:0004673">
    <property type="term" value="F:protein histidine kinase activity"/>
    <property type="evidence" value="ECO:0007669"/>
    <property type="project" value="UniProtKB-EC"/>
</dbReference>
<dbReference type="InterPro" id="IPR000700">
    <property type="entry name" value="PAS-assoc_C"/>
</dbReference>
<evidence type="ECO:0000256" key="14">
    <source>
        <dbReference type="ARBA" id="ARBA00023026"/>
    </source>
</evidence>
<keyword evidence="8" id="KW-0808">Transferase</keyword>
<keyword evidence="20" id="KW-1185">Reference proteome</keyword>
<dbReference type="Gene3D" id="3.30.450.20">
    <property type="entry name" value="PAS domain"/>
    <property type="match status" value="3"/>
</dbReference>
<keyword evidence="3" id="KW-0600">Photoreceptor protein</keyword>
<sequence>MPDPETMLKRQQVLADFGNLAIRSEDLTEILTEACRLVGRALGTDRAKVLEIIGGGSELFVRAGVGWRSDVVGRLRLPMSEHSSETYSIDAGHPVITQDIAHETRFDVPQFLKEAGIVAFVNVPIFVPGPRAYGILQVDSNVPRRFDDDDIQFLRTYAAILGPVIDRLQLAAERRAVEAQRATEFAAMEVLQRVSAELVGEHEPQVLYQKIVDAAAVLTGSDAASIQMLDPPSGRLKLLAWRGFHPESAKFWEWVKADTGSSCGRALEVGERIVVPDMDRFDGHFEDVEAYRRSRILSVQSTPLRAFNGQVVGMMSTHWYDRRELAPDGYRYFDVLARLSADLIERHQANARMRESEARLAAAFETVPVGVGVIDMSGNAVISNTEYRRFMPSGIVPSRDLQGARWRAWDADGEMLKPKDFPTARALRGETIVPGKEMLFTNSEGAAIWATVATVPTRDEQGRVTGAVTAISDINAAKRAAEALRASEERLRQFGEASLDVLWIRDAEKLQWQYLTPAFEAIYGLSREEALGGNNFRNWLDLIIPEDRECAVEAIGRVRKGERVTFDYRIRRPADGAIRWLRNTDFPIIDAAGRVTLIGGVGHDLTELRETQNRLQVLMEGIPQLVWRADDAGDWTWSSPQWSDYTGLSQAESAGLGWLNAFHPDDRGAARLAWRDAPRTGELALEARINHAATREYRWFKTRAVSVRNEAGTINEWLGTSTDVHDIRDLQDRQLVLVRELQHRTRNLIGVIRSLSEKTASASGDLPEFRERFGDRLEALSRVQGLLSRLTEHDRVTFDELIESELAAMNGVAEGVSLAGPRGIRLRSSTVQTLAMAFHELATNAVKYGALGQPQGKLTVTWSIEPPGEGGRPWLRIDWIESGVSMPPPGARPNGGGQGRELIERALPYQLGARTDRGGRISARDRARISSRGGWGDRARPRGHDRGRGGDHRCRAGDRRGDPRRQSRGRDAVHRGGYAADARRALPVHHRL</sequence>
<keyword evidence="13" id="KW-0157">Chromophore</keyword>
<dbReference type="AlphaFoldDB" id="A0AA41ZI13"/>
<dbReference type="GO" id="GO:0009881">
    <property type="term" value="F:photoreceptor activity"/>
    <property type="evidence" value="ECO:0007669"/>
    <property type="project" value="UniProtKB-KW"/>
</dbReference>
<evidence type="ECO:0000313" key="20">
    <source>
        <dbReference type="Proteomes" id="UP001165565"/>
    </source>
</evidence>
<name>A0AA41ZI13_9SPHN</name>